<sequence length="366" mass="40790">MFRKYKILKWFLTGLGIIIVFIVALGLYIASLLPEENPNIKNSQASDITYINEAIPSYRGKILAVVTSTDTMGLSGKATGFELTELARAYYVFKANGFDVDVASPLGGEAPVVLDDDDMGRFDYAFLNDSITKQKIKQTIALEDVESNAYKAIYFVGGKGAMFDFPDNKHIQRMVQDFQKANKIIGAVCHGPAALTKVILDNGEPFVKYRTVSGFTNAEELLLIPDADSIFPFLLQDKLIAQGAVFNEGNMYLEKISVDKNLVTGQNPWSVWALAENMIQQLGYTPKERSVTADENTVKILYTYETQGIDKAKDLIKECIQKKQNVSRSLFIDHGAIAVLTGKLSKFYDMLRLAAYTKETQEHHTT</sequence>
<dbReference type="PANTHER" id="PTHR48094">
    <property type="entry name" value="PROTEIN/NUCLEIC ACID DEGLYCASE DJ-1-RELATED"/>
    <property type="match status" value="1"/>
</dbReference>
<dbReference type="STRING" id="1249933.SAMN04489797_3229"/>
<keyword evidence="6" id="KW-0378">Hydrolase</keyword>
<organism evidence="6 7">
    <name type="scientific">Winogradskyella sediminis</name>
    <dbReference type="NCBI Taxonomy" id="1382466"/>
    <lineage>
        <taxon>Bacteria</taxon>
        <taxon>Pseudomonadati</taxon>
        <taxon>Bacteroidota</taxon>
        <taxon>Flavobacteriia</taxon>
        <taxon>Flavobacteriales</taxon>
        <taxon>Flavobacteriaceae</taxon>
        <taxon>Winogradskyella</taxon>
    </lineage>
</organism>
<dbReference type="GO" id="GO:0008233">
    <property type="term" value="F:peptidase activity"/>
    <property type="evidence" value="ECO:0007669"/>
    <property type="project" value="UniProtKB-KW"/>
</dbReference>
<evidence type="ECO:0000313" key="6">
    <source>
        <dbReference type="EMBL" id="SDT09318.1"/>
    </source>
</evidence>
<evidence type="ECO:0000313" key="7">
    <source>
        <dbReference type="Proteomes" id="UP000198963"/>
    </source>
</evidence>
<keyword evidence="7" id="KW-1185">Reference proteome</keyword>
<dbReference type="GO" id="GO:0019172">
    <property type="term" value="F:glyoxalase III activity"/>
    <property type="evidence" value="ECO:0007669"/>
    <property type="project" value="TreeGrafter"/>
</dbReference>
<keyword evidence="4" id="KW-0812">Transmembrane</keyword>
<keyword evidence="4" id="KW-0472">Membrane</keyword>
<comment type="similarity">
    <text evidence="3">Belongs to the peptidase C56 family. HSP31-like subfamily.</text>
</comment>
<dbReference type="Proteomes" id="UP000198963">
    <property type="component" value="Chromosome I"/>
</dbReference>
<dbReference type="Gene3D" id="3.40.50.880">
    <property type="match status" value="1"/>
</dbReference>
<dbReference type="GO" id="GO:0019243">
    <property type="term" value="P:methylglyoxal catabolic process to D-lactate via S-lactoyl-glutathione"/>
    <property type="evidence" value="ECO:0007669"/>
    <property type="project" value="TreeGrafter"/>
</dbReference>
<dbReference type="GO" id="GO:0006508">
    <property type="term" value="P:proteolysis"/>
    <property type="evidence" value="ECO:0007669"/>
    <property type="project" value="UniProtKB-KW"/>
</dbReference>
<keyword evidence="6" id="KW-0645">Protease</keyword>
<evidence type="ECO:0000256" key="3">
    <source>
        <dbReference type="ARBA" id="ARBA00038493"/>
    </source>
</evidence>
<dbReference type="RefSeq" id="WP_092447651.1">
    <property type="nucleotide sequence ID" value="NZ_LT629774.1"/>
</dbReference>
<dbReference type="SUPFAM" id="SSF52317">
    <property type="entry name" value="Class I glutamine amidotransferase-like"/>
    <property type="match status" value="1"/>
</dbReference>
<gene>
    <name evidence="6" type="ORF">SAMN04489797_3229</name>
</gene>
<proteinExistence type="inferred from homology"/>
<dbReference type="AlphaFoldDB" id="A0A1H1XJ89"/>
<reference evidence="6 7" key="1">
    <citation type="submission" date="2016-10" db="EMBL/GenBank/DDBJ databases">
        <authorList>
            <person name="Varghese N."/>
            <person name="Submissions S."/>
        </authorList>
    </citation>
    <scope>NUCLEOTIDE SEQUENCE [LARGE SCALE GENOMIC DNA]</scope>
    <source>
        <strain evidence="6 7">RHA_55</strain>
    </source>
</reference>
<dbReference type="CDD" id="cd03141">
    <property type="entry name" value="GATase1_Hsp31_like"/>
    <property type="match status" value="1"/>
</dbReference>
<dbReference type="InterPro" id="IPR029062">
    <property type="entry name" value="Class_I_gatase-like"/>
</dbReference>
<dbReference type="InterPro" id="IPR050325">
    <property type="entry name" value="Prot/Nucl_acid_deglycase"/>
</dbReference>
<dbReference type="InterPro" id="IPR002818">
    <property type="entry name" value="DJ-1/PfpI"/>
</dbReference>
<accession>A0A1H1XJ89</accession>
<feature type="transmembrane region" description="Helical" evidence="4">
    <location>
        <begin position="7"/>
        <end position="30"/>
    </location>
</feature>
<keyword evidence="4" id="KW-1133">Transmembrane helix</keyword>
<protein>
    <submittedName>
        <fullName evidence="6">Intracellular protease/amidase</fullName>
    </submittedName>
</protein>
<keyword evidence="2" id="KW-0456">Lyase</keyword>
<evidence type="ECO:0000256" key="1">
    <source>
        <dbReference type="ARBA" id="ARBA00023016"/>
    </source>
</evidence>
<dbReference type="EMBL" id="LT629774">
    <property type="protein sequence ID" value="SDT09318.1"/>
    <property type="molecule type" value="Genomic_DNA"/>
</dbReference>
<evidence type="ECO:0000256" key="4">
    <source>
        <dbReference type="SAM" id="Phobius"/>
    </source>
</evidence>
<dbReference type="Pfam" id="PF01965">
    <property type="entry name" value="DJ-1_PfpI"/>
    <property type="match status" value="1"/>
</dbReference>
<name>A0A1H1XJ89_9FLAO</name>
<dbReference type="PANTHER" id="PTHR48094:SF11">
    <property type="entry name" value="GLUTATHIONE-INDEPENDENT GLYOXALASE HSP31-RELATED"/>
    <property type="match status" value="1"/>
</dbReference>
<dbReference type="GO" id="GO:0005737">
    <property type="term" value="C:cytoplasm"/>
    <property type="evidence" value="ECO:0007669"/>
    <property type="project" value="TreeGrafter"/>
</dbReference>
<feature type="domain" description="DJ-1/PfpI" evidence="5">
    <location>
        <begin position="78"/>
        <end position="197"/>
    </location>
</feature>
<evidence type="ECO:0000256" key="2">
    <source>
        <dbReference type="ARBA" id="ARBA00023239"/>
    </source>
</evidence>
<evidence type="ECO:0000259" key="5">
    <source>
        <dbReference type="Pfam" id="PF01965"/>
    </source>
</evidence>
<keyword evidence="1" id="KW-0346">Stress response</keyword>